<feature type="transmembrane region" description="Helical" evidence="9">
    <location>
        <begin position="396"/>
        <end position="417"/>
    </location>
</feature>
<keyword evidence="4 9" id="KW-0812">Transmembrane</keyword>
<feature type="transmembrane region" description="Helical" evidence="9">
    <location>
        <begin position="340"/>
        <end position="359"/>
    </location>
</feature>
<proteinExistence type="inferred from homology"/>
<comment type="caution">
    <text evidence="10">The sequence shown here is derived from an EMBL/GenBank/DDBJ whole genome shotgun (WGS) entry which is preliminary data.</text>
</comment>
<evidence type="ECO:0000256" key="2">
    <source>
        <dbReference type="ARBA" id="ARBA00004922"/>
    </source>
</evidence>
<dbReference type="AlphaFoldDB" id="A0A8S1H5V4"/>
<feature type="transmembrane region" description="Helical" evidence="9">
    <location>
        <begin position="148"/>
        <end position="171"/>
    </location>
</feature>
<evidence type="ECO:0000256" key="3">
    <source>
        <dbReference type="ARBA" id="ARBA00010288"/>
    </source>
</evidence>
<dbReference type="PANTHER" id="PTHR13117:SF5">
    <property type="entry name" value="PROTEIN RFT1 HOMOLOG"/>
    <property type="match status" value="1"/>
</dbReference>
<organism evidence="10 11">
    <name type="scientific">Caenorhabditis auriculariae</name>
    <dbReference type="NCBI Taxonomy" id="2777116"/>
    <lineage>
        <taxon>Eukaryota</taxon>
        <taxon>Metazoa</taxon>
        <taxon>Ecdysozoa</taxon>
        <taxon>Nematoda</taxon>
        <taxon>Chromadorea</taxon>
        <taxon>Rhabditida</taxon>
        <taxon>Rhabditina</taxon>
        <taxon>Rhabditomorpha</taxon>
        <taxon>Rhabditoidea</taxon>
        <taxon>Rhabditidae</taxon>
        <taxon>Peloderinae</taxon>
        <taxon>Caenorhabditis</taxon>
    </lineage>
</organism>
<dbReference type="GO" id="GO:0005789">
    <property type="term" value="C:endoplasmic reticulum membrane"/>
    <property type="evidence" value="ECO:0007669"/>
    <property type="project" value="UniProtKB-SubCell"/>
</dbReference>
<evidence type="ECO:0000256" key="7">
    <source>
        <dbReference type="ARBA" id="ARBA00023136"/>
    </source>
</evidence>
<evidence type="ECO:0000256" key="5">
    <source>
        <dbReference type="ARBA" id="ARBA00022824"/>
    </source>
</evidence>
<comment type="caution">
    <text evidence="9">Lacks conserved residue(s) required for the propagation of feature annotation.</text>
</comment>
<comment type="function">
    <text evidence="8 9">Intramembrane glycolipid transporter that operates in the biosynthetic pathway of dolichol-linked oligosaccharides, the glycan precursors employed in protein asparagine (N)-glycosylation. The sequential addition of sugars to dolichol pyrophosphate produces dolichol-linked oligosaccharides containing fourteen sugars, including two GlcNAcs, nine mannoses and three glucoses. Once assembled, the oligosaccharide is transferred from the lipid to nascent proteins by oligosaccharyltransferases. The assembly of dolichol-linked oligosaccharides begins on the cytosolic side of the endoplasmic reticulum membrane and finishes in its lumen. RFT1 could mediate the translocation of the cytosolically oriented intermediate DolPP-GlcNAc2Man5, produced by ALG11, into the ER lumen where dolichol-linked oligosaccharides assembly continues. However, the intramembrane lipid transporter activity could not be confirmed in vitro.</text>
</comment>
<evidence type="ECO:0000256" key="6">
    <source>
        <dbReference type="ARBA" id="ARBA00022989"/>
    </source>
</evidence>
<dbReference type="EMBL" id="CAJGYM010000017">
    <property type="protein sequence ID" value="CAD6190774.1"/>
    <property type="molecule type" value="Genomic_DNA"/>
</dbReference>
<evidence type="ECO:0000313" key="10">
    <source>
        <dbReference type="EMBL" id="CAD6190774.1"/>
    </source>
</evidence>
<keyword evidence="6 9" id="KW-1133">Transmembrane helix</keyword>
<comment type="similarity">
    <text evidence="3 9">Belongs to the RFT1 family.</text>
</comment>
<dbReference type="Proteomes" id="UP000835052">
    <property type="component" value="Unassembled WGS sequence"/>
</dbReference>
<evidence type="ECO:0000313" key="11">
    <source>
        <dbReference type="Proteomes" id="UP000835052"/>
    </source>
</evidence>
<protein>
    <recommendedName>
        <fullName evidence="9">Protein RFT1 homolog</fullName>
    </recommendedName>
</protein>
<evidence type="ECO:0000256" key="4">
    <source>
        <dbReference type="ARBA" id="ARBA00022692"/>
    </source>
</evidence>
<sequence>MSSLVSSLGYNFSGQLVARIISFGINMYLLRVIDNDVLGLVNVRLTLLYNTILFLTREPMRKAHIFRESLPQFMNLVWLSPLISLFLSVLLVLFWQTFSTSGTEVSAFVLWASPVSAIIEAFAEPFAVVSLRFSLGRHFAIGQSLLIFLQRFFSFFSCLFLVPFCVPFGSFRVCSDLRFLYISAKKPAELSQFAHFSSLLPQKSAGIDRESLKALFTMFSHSILKQLLTDGSAYVMTFTELLTLKNQAVYDAVERVGSLAARIILAPMEENCYAYFANNIRKQSTVFKKNSDSYDALVQTLSTILHVVGVVGCVVCVFGIPYSANVVYIYGGNLLYENQGALLLSLYSVYVWVMAINGITECFAMASMDNVEVVSHGSFLLASAIGHLVLNVSLCFYFNSAGFIIANIVNMLVRIVYSWRHIRRFLGERTPPLTTLFPTLTVLGSLVFCFFATSFSYLLFGSTPGFSHAAVHIAIGGVLFGLLSLNIAQHDPVFSTLVNSALKPHYN</sequence>
<keyword evidence="5" id="KW-0256">Endoplasmic reticulum</keyword>
<dbReference type="Pfam" id="PF04506">
    <property type="entry name" value="Rft-1"/>
    <property type="match status" value="1"/>
</dbReference>
<keyword evidence="7 9" id="KW-0472">Membrane</keyword>
<name>A0A8S1H5V4_9PELO</name>
<feature type="transmembrane region" description="Helical" evidence="9">
    <location>
        <begin position="437"/>
        <end position="460"/>
    </location>
</feature>
<feature type="transmembrane region" description="Helical" evidence="9">
    <location>
        <begin position="296"/>
        <end position="320"/>
    </location>
</feature>
<dbReference type="GO" id="GO:0034203">
    <property type="term" value="P:glycolipid translocation"/>
    <property type="evidence" value="ECO:0007669"/>
    <property type="project" value="TreeGrafter"/>
</dbReference>
<reference evidence="10" key="1">
    <citation type="submission" date="2020-10" db="EMBL/GenBank/DDBJ databases">
        <authorList>
            <person name="Kikuchi T."/>
        </authorList>
    </citation>
    <scope>NUCLEOTIDE SEQUENCE</scope>
    <source>
        <strain evidence="10">NKZ352</strain>
    </source>
</reference>
<dbReference type="PANTHER" id="PTHR13117">
    <property type="entry name" value="ENDOPLASMIC RETICULUM MULTISPAN TRANSMEMBRANE PROTEIN-RELATED"/>
    <property type="match status" value="1"/>
</dbReference>
<feature type="transmembrane region" description="Helical" evidence="9">
    <location>
        <begin position="466"/>
        <end position="485"/>
    </location>
</feature>
<dbReference type="OrthoDB" id="9979195at2759"/>
<comment type="pathway">
    <text evidence="2">Protein modification; protein glycosylation.</text>
</comment>
<evidence type="ECO:0000256" key="1">
    <source>
        <dbReference type="ARBA" id="ARBA00004477"/>
    </source>
</evidence>
<feature type="transmembrane region" description="Helical" evidence="9">
    <location>
        <begin position="37"/>
        <end position="56"/>
    </location>
</feature>
<keyword evidence="11" id="KW-1185">Reference proteome</keyword>
<evidence type="ECO:0000256" key="9">
    <source>
        <dbReference type="RuleBase" id="RU365067"/>
    </source>
</evidence>
<feature type="transmembrane region" description="Helical" evidence="9">
    <location>
        <begin position="76"/>
        <end position="95"/>
    </location>
</feature>
<accession>A0A8S1H5V4</accession>
<gene>
    <name evidence="10" type="ORF">CAUJ_LOCUS6693</name>
</gene>
<evidence type="ECO:0000256" key="8">
    <source>
        <dbReference type="ARBA" id="ARBA00045912"/>
    </source>
</evidence>
<dbReference type="InterPro" id="IPR007594">
    <property type="entry name" value="RFT1"/>
</dbReference>
<comment type="subcellular location">
    <subcellularLocation>
        <location evidence="1 9">Endoplasmic reticulum membrane</location>
        <topology evidence="1 9">Multi-pass membrane protein</topology>
    </subcellularLocation>
</comment>
<feature type="transmembrane region" description="Helical" evidence="9">
    <location>
        <begin position="107"/>
        <end position="128"/>
    </location>
</feature>
<dbReference type="GO" id="GO:0006488">
    <property type="term" value="P:dolichol-linked oligosaccharide biosynthetic process"/>
    <property type="evidence" value="ECO:0007669"/>
    <property type="project" value="InterPro"/>
</dbReference>